<protein>
    <recommendedName>
        <fullName evidence="7">Phosphatidylglycerol lysyltransferase C-terminal domain-containing protein</fullName>
    </recommendedName>
</protein>
<feature type="compositionally biased region" description="Pro residues" evidence="6">
    <location>
        <begin position="23"/>
        <end position="38"/>
    </location>
</feature>
<feature type="region of interest" description="Disordered" evidence="6">
    <location>
        <begin position="124"/>
        <end position="155"/>
    </location>
</feature>
<dbReference type="InterPro" id="IPR051211">
    <property type="entry name" value="PG_lysyltransferase"/>
</dbReference>
<feature type="region of interest" description="Disordered" evidence="6">
    <location>
        <begin position="1"/>
        <end position="82"/>
    </location>
</feature>
<feature type="compositionally biased region" description="Low complexity" evidence="6">
    <location>
        <begin position="39"/>
        <end position="53"/>
    </location>
</feature>
<organism evidence="8 9">
    <name type="scientific">Monascus purpureus</name>
    <name type="common">Red mold</name>
    <name type="synonym">Monascus anka</name>
    <dbReference type="NCBI Taxonomy" id="5098"/>
    <lineage>
        <taxon>Eukaryota</taxon>
        <taxon>Fungi</taxon>
        <taxon>Dikarya</taxon>
        <taxon>Ascomycota</taxon>
        <taxon>Pezizomycotina</taxon>
        <taxon>Eurotiomycetes</taxon>
        <taxon>Eurotiomycetidae</taxon>
        <taxon>Eurotiales</taxon>
        <taxon>Aspergillaceae</taxon>
        <taxon>Monascus</taxon>
    </lineage>
</organism>
<dbReference type="Proteomes" id="UP000319663">
    <property type="component" value="Unassembled WGS sequence"/>
</dbReference>
<dbReference type="AlphaFoldDB" id="A0A507QRK1"/>
<evidence type="ECO:0000256" key="1">
    <source>
        <dbReference type="ARBA" id="ARBA00004651"/>
    </source>
</evidence>
<keyword evidence="3" id="KW-0812">Transmembrane</keyword>
<feature type="compositionally biased region" description="Low complexity" evidence="6">
    <location>
        <begin position="67"/>
        <end position="77"/>
    </location>
</feature>
<dbReference type="OrthoDB" id="5421852at2759"/>
<keyword evidence="4" id="KW-1133">Transmembrane helix</keyword>
<sequence>MEAVGSKDPMCPGSEVPVLIAPPSRPPPPPPTRRPSPLPTTTAEIAETTPPAESKSKRPKRNKQQKQSKQPKQPKQAKQAKKQLLVDEIGEALVAQLYPRPKTSASCPCCDSSLSVTDQLHSVLTPSTISGGSDNSPKTSSSRSRRNSSHSSRTLLESNTSLAYKFLGAHNTSLSTPHLSLDSLKPRLERPVRALSRSHLEKHPSVFSLNDIANREAVERLAAEYGRVSHMGILDPSYTFFVNKARTAALSFKVRNKVAIVGGDPLCDPTLFPSVLAEFEEYRKRFHWGIVFMGASSNLVNYARERKWMTMQFGTERVLNSLTNEVLLEKCGKRIIVQNRQLLNPSKGAITLGLYVPSVEEDLALQDQLFAIYDSWRLERNRTASTQAFITVYDPFSLPGLMTYIYTRGPDGTPNGFAALRKIGANQGYHIDPCIAAPGAPKGISDLLVFAAMSLLNRAGVSYLSLGFEPLDELGEITGMPPLLDKLTRAIYLHAYPRLPIGGKKAYHNKFRPDEQQESGLFLVFPSGVYNPREMVATIHMANISIWKLIFSDRKSSAKNVSGQQKQQSEEEKPSENS</sequence>
<dbReference type="GO" id="GO:0016755">
    <property type="term" value="F:aminoacyltransferase activity"/>
    <property type="evidence" value="ECO:0007669"/>
    <property type="project" value="TreeGrafter"/>
</dbReference>
<keyword evidence="2" id="KW-1003">Cell membrane</keyword>
<feature type="domain" description="Phosphatidylglycerol lysyltransferase C-terminal" evidence="7">
    <location>
        <begin position="227"/>
        <end position="517"/>
    </location>
</feature>
<evidence type="ECO:0000313" key="9">
    <source>
        <dbReference type="Proteomes" id="UP000319663"/>
    </source>
</evidence>
<evidence type="ECO:0000256" key="6">
    <source>
        <dbReference type="SAM" id="MobiDB-lite"/>
    </source>
</evidence>
<feature type="compositionally biased region" description="Polar residues" evidence="6">
    <location>
        <begin position="124"/>
        <end position="139"/>
    </location>
</feature>
<feature type="region of interest" description="Disordered" evidence="6">
    <location>
        <begin position="558"/>
        <end position="578"/>
    </location>
</feature>
<evidence type="ECO:0000313" key="8">
    <source>
        <dbReference type="EMBL" id="TQB69617.1"/>
    </source>
</evidence>
<dbReference type="PANTHER" id="PTHR34697:SF2">
    <property type="entry name" value="PHOSPHATIDYLGLYCEROL LYSYLTRANSFERASE"/>
    <property type="match status" value="1"/>
</dbReference>
<keyword evidence="9" id="KW-1185">Reference proteome</keyword>
<evidence type="ECO:0000256" key="3">
    <source>
        <dbReference type="ARBA" id="ARBA00022692"/>
    </source>
</evidence>
<reference evidence="8 9" key="1">
    <citation type="submission" date="2019-06" db="EMBL/GenBank/DDBJ databases">
        <title>Wine fermentation using esterase from Monascus purpureus.</title>
        <authorList>
            <person name="Geng C."/>
            <person name="Zhang Y."/>
        </authorList>
    </citation>
    <scope>NUCLEOTIDE SEQUENCE [LARGE SCALE GENOMIC DNA]</scope>
    <source>
        <strain evidence="8">HQ1</strain>
    </source>
</reference>
<feature type="compositionally biased region" description="Basic and acidic residues" evidence="6">
    <location>
        <begin position="568"/>
        <end position="578"/>
    </location>
</feature>
<accession>A0A507QRK1</accession>
<dbReference type="Pfam" id="PF09924">
    <property type="entry name" value="LPG_synthase_C"/>
    <property type="match status" value="1"/>
</dbReference>
<evidence type="ECO:0000259" key="7">
    <source>
        <dbReference type="Pfam" id="PF09924"/>
    </source>
</evidence>
<evidence type="ECO:0000256" key="2">
    <source>
        <dbReference type="ARBA" id="ARBA00022475"/>
    </source>
</evidence>
<dbReference type="STRING" id="5098.A0A507QRK1"/>
<comment type="subcellular location">
    <subcellularLocation>
        <location evidence="1">Cell membrane</location>
        <topology evidence="1">Multi-pass membrane protein</topology>
    </subcellularLocation>
</comment>
<proteinExistence type="predicted"/>
<evidence type="ECO:0000256" key="4">
    <source>
        <dbReference type="ARBA" id="ARBA00022989"/>
    </source>
</evidence>
<dbReference type="InterPro" id="IPR024320">
    <property type="entry name" value="LPG_synthase_C"/>
</dbReference>
<gene>
    <name evidence="8" type="ORF">MPDQ_001612</name>
</gene>
<keyword evidence="5" id="KW-0472">Membrane</keyword>
<evidence type="ECO:0000256" key="5">
    <source>
        <dbReference type="ARBA" id="ARBA00023136"/>
    </source>
</evidence>
<dbReference type="GO" id="GO:0005886">
    <property type="term" value="C:plasma membrane"/>
    <property type="evidence" value="ECO:0007669"/>
    <property type="project" value="UniProtKB-SubCell"/>
</dbReference>
<dbReference type="EMBL" id="VIFY01000144">
    <property type="protein sequence ID" value="TQB69617.1"/>
    <property type="molecule type" value="Genomic_DNA"/>
</dbReference>
<feature type="compositionally biased region" description="Basic residues" evidence="6">
    <location>
        <begin position="57"/>
        <end position="66"/>
    </location>
</feature>
<name>A0A507QRK1_MONPU</name>
<comment type="caution">
    <text evidence="8">The sequence shown here is derived from an EMBL/GenBank/DDBJ whole genome shotgun (WGS) entry which is preliminary data.</text>
</comment>
<dbReference type="GO" id="GO:0055091">
    <property type="term" value="P:phospholipid homeostasis"/>
    <property type="evidence" value="ECO:0007669"/>
    <property type="project" value="TreeGrafter"/>
</dbReference>
<dbReference type="PANTHER" id="PTHR34697">
    <property type="entry name" value="PHOSPHATIDYLGLYCEROL LYSYLTRANSFERASE"/>
    <property type="match status" value="1"/>
</dbReference>